<dbReference type="Proteomes" id="UP000006163">
    <property type="component" value="Plasmid VS116_lp28-3"/>
</dbReference>
<gene>
    <name evidence="1" type="ORF">BVAVS116_H0064</name>
</gene>
<evidence type="ECO:0000313" key="1">
    <source>
        <dbReference type="EMBL" id="ACN53010.1"/>
    </source>
</evidence>
<name>C0R9C1_BORVA</name>
<geneLocation type="plasmid" evidence="1 2">
    <name>VS116_lp28-3</name>
</geneLocation>
<dbReference type="AlphaFoldDB" id="C0R9C1"/>
<organism evidence="1 2">
    <name type="scientific">Borreliella valaisiana VS116</name>
    <dbReference type="NCBI Taxonomy" id="445987"/>
    <lineage>
        <taxon>Bacteria</taxon>
        <taxon>Pseudomonadati</taxon>
        <taxon>Spirochaetota</taxon>
        <taxon>Spirochaetia</taxon>
        <taxon>Spirochaetales</taxon>
        <taxon>Borreliaceae</taxon>
        <taxon>Borreliella</taxon>
    </lineage>
</organism>
<dbReference type="HOGENOM" id="CLU_3325287_0_0_12"/>
<protein>
    <submittedName>
        <fullName evidence="1">Uncharacterized protein</fullName>
    </submittedName>
</protein>
<keyword evidence="1" id="KW-0614">Plasmid</keyword>
<accession>C0R9C1</accession>
<keyword evidence="2" id="KW-1185">Reference proteome</keyword>
<dbReference type="EMBL" id="CP001440">
    <property type="protein sequence ID" value="ACN53010.1"/>
    <property type="molecule type" value="Genomic_DNA"/>
</dbReference>
<evidence type="ECO:0000313" key="2">
    <source>
        <dbReference type="Proteomes" id="UP000006163"/>
    </source>
</evidence>
<reference evidence="1 2" key="1">
    <citation type="journal article" date="2012" name="J. Bacteriol.">
        <title>Whole-Genome Sequences of Borrelia bissettii, Borrelia valaisiana, and Borrelia spielmanii.</title>
        <authorList>
            <person name="Schutzer S.E."/>
            <person name="Fraser-Liggett C.M."/>
            <person name="Qiu W.G."/>
            <person name="Kraiczy P."/>
            <person name="Mongodin E.F."/>
            <person name="Dunn J.J."/>
            <person name="Luft B.J."/>
            <person name="Casjens S.R."/>
        </authorList>
    </citation>
    <scope>NUCLEOTIDE SEQUENCE [LARGE SCALE GENOMIC DNA]</scope>
    <source>
        <strain evidence="1 2">VS116</strain>
        <plasmid evidence="1">VS116_lp28-3</plasmid>
    </source>
</reference>
<sequence>MQKFLLKIFAKKEVGLNQTPFKKNFVKIPLNHCFCKLS</sequence>
<proteinExistence type="predicted"/>